<reference evidence="3 4" key="1">
    <citation type="submission" date="2017-11" db="EMBL/GenBank/DDBJ databases">
        <title>Genomic Encyclopedia of Archaeal and Bacterial Type Strains, Phase II (KMG-II): From Individual Species to Whole Genera.</title>
        <authorList>
            <person name="Goeker M."/>
        </authorList>
    </citation>
    <scope>NUCLEOTIDE SEQUENCE [LARGE SCALE GENOMIC DNA]</scope>
    <source>
        <strain evidence="3 4">DSM 28175</strain>
    </source>
</reference>
<dbReference type="RefSeq" id="WP_100341771.1">
    <property type="nucleotide sequence ID" value="NZ_PGFJ01000002.1"/>
</dbReference>
<dbReference type="InterPro" id="IPR013538">
    <property type="entry name" value="ASHA1/2-like_C"/>
</dbReference>
<evidence type="ECO:0000259" key="2">
    <source>
        <dbReference type="Pfam" id="PF08327"/>
    </source>
</evidence>
<organism evidence="3 4">
    <name type="scientific">Mucilaginibacter auburnensis</name>
    <dbReference type="NCBI Taxonomy" id="1457233"/>
    <lineage>
        <taxon>Bacteria</taxon>
        <taxon>Pseudomonadati</taxon>
        <taxon>Bacteroidota</taxon>
        <taxon>Sphingobacteriia</taxon>
        <taxon>Sphingobacteriales</taxon>
        <taxon>Sphingobacteriaceae</taxon>
        <taxon>Mucilaginibacter</taxon>
    </lineage>
</organism>
<evidence type="ECO:0000313" key="3">
    <source>
        <dbReference type="EMBL" id="PJJ79433.1"/>
    </source>
</evidence>
<dbReference type="SUPFAM" id="SSF55961">
    <property type="entry name" value="Bet v1-like"/>
    <property type="match status" value="1"/>
</dbReference>
<evidence type="ECO:0000256" key="1">
    <source>
        <dbReference type="ARBA" id="ARBA00006817"/>
    </source>
</evidence>
<evidence type="ECO:0000313" key="4">
    <source>
        <dbReference type="Proteomes" id="UP000242687"/>
    </source>
</evidence>
<dbReference type="Gene3D" id="3.30.530.20">
    <property type="match status" value="1"/>
</dbReference>
<dbReference type="InterPro" id="IPR023393">
    <property type="entry name" value="START-like_dom_sf"/>
</dbReference>
<gene>
    <name evidence="3" type="ORF">CLV57_2567</name>
</gene>
<feature type="domain" description="Activator of Hsp90 ATPase homologue 1/2-like C-terminal" evidence="2">
    <location>
        <begin position="15"/>
        <end position="140"/>
    </location>
</feature>
<name>A0A2H9VM96_9SPHI</name>
<dbReference type="EMBL" id="PGFJ01000002">
    <property type="protein sequence ID" value="PJJ79433.1"/>
    <property type="molecule type" value="Genomic_DNA"/>
</dbReference>
<dbReference type="Pfam" id="PF08327">
    <property type="entry name" value="AHSA1"/>
    <property type="match status" value="1"/>
</dbReference>
<dbReference type="AlphaFoldDB" id="A0A2H9VM96"/>
<keyword evidence="4" id="KW-1185">Reference proteome</keyword>
<dbReference type="OrthoDB" id="2355173at2"/>
<accession>A0A2H9VM96</accession>
<comment type="caution">
    <text evidence="3">The sequence shown here is derived from an EMBL/GenBank/DDBJ whole genome shotgun (WGS) entry which is preliminary data.</text>
</comment>
<protein>
    <submittedName>
        <fullName evidence="3">Uncharacterized protein YndB with AHSA1/START domain</fullName>
    </submittedName>
</protein>
<comment type="similarity">
    <text evidence="1">Belongs to the AHA1 family.</text>
</comment>
<dbReference type="Proteomes" id="UP000242687">
    <property type="component" value="Unassembled WGS sequence"/>
</dbReference>
<sequence>MSNISLITKIDIHRPAAEVWEALTDPEIIKQYFFGTDVKTDWKQGSAIVWTGEWQGKTYQDKGKVLEIDPGRYVKYSYWSSMSGTEDKPENYQNVSYRLNEVNGITTLELTQDNIKDEAAKQHSEQNWQMVFGKMKELLERPKVK</sequence>
<proteinExistence type="inferred from homology"/>
<dbReference type="CDD" id="cd07814">
    <property type="entry name" value="SRPBCC_CalC_Aha1-like"/>
    <property type="match status" value="1"/>
</dbReference>